<feature type="region of interest" description="Disordered" evidence="1">
    <location>
        <begin position="1138"/>
        <end position="1166"/>
    </location>
</feature>
<feature type="domain" description="C2H2-type" evidence="2">
    <location>
        <begin position="882"/>
        <end position="907"/>
    </location>
</feature>
<feature type="compositionally biased region" description="Polar residues" evidence="1">
    <location>
        <begin position="1139"/>
        <end position="1166"/>
    </location>
</feature>
<feature type="domain" description="C2H2-type" evidence="2">
    <location>
        <begin position="1107"/>
        <end position="1137"/>
    </location>
</feature>
<dbReference type="Gene3D" id="3.30.160.60">
    <property type="entry name" value="Classic Zinc Finger"/>
    <property type="match status" value="1"/>
</dbReference>
<dbReference type="Pfam" id="PF25438">
    <property type="entry name" value="DUF7896"/>
    <property type="match status" value="1"/>
</dbReference>
<evidence type="ECO:0000256" key="1">
    <source>
        <dbReference type="SAM" id="MobiDB-lite"/>
    </source>
</evidence>
<organism evidence="3 4">
    <name type="scientific">Gnomoniopsis smithogilvyi</name>
    <dbReference type="NCBI Taxonomy" id="1191159"/>
    <lineage>
        <taxon>Eukaryota</taxon>
        <taxon>Fungi</taxon>
        <taxon>Dikarya</taxon>
        <taxon>Ascomycota</taxon>
        <taxon>Pezizomycotina</taxon>
        <taxon>Sordariomycetes</taxon>
        <taxon>Sordariomycetidae</taxon>
        <taxon>Diaporthales</taxon>
        <taxon>Gnomoniaceae</taxon>
        <taxon>Gnomoniopsis</taxon>
    </lineage>
</organism>
<feature type="domain" description="C2H2-type" evidence="2">
    <location>
        <begin position="829"/>
        <end position="855"/>
    </location>
</feature>
<feature type="domain" description="C2H2-type" evidence="2">
    <location>
        <begin position="1048"/>
        <end position="1069"/>
    </location>
</feature>
<dbReference type="Proteomes" id="UP001140453">
    <property type="component" value="Unassembled WGS sequence"/>
</dbReference>
<feature type="compositionally biased region" description="Acidic residues" evidence="1">
    <location>
        <begin position="940"/>
        <end position="951"/>
    </location>
</feature>
<proteinExistence type="predicted"/>
<dbReference type="PANTHER" id="PTHR42031">
    <property type="entry name" value="KEY LIME PATHOGENICITY PROTEIN"/>
    <property type="match status" value="1"/>
</dbReference>
<comment type="caution">
    <text evidence="3">The sequence shown here is derived from an EMBL/GenBank/DDBJ whole genome shotgun (WGS) entry which is preliminary data.</text>
</comment>
<feature type="compositionally biased region" description="Basic and acidic residues" evidence="1">
    <location>
        <begin position="261"/>
        <end position="270"/>
    </location>
</feature>
<feature type="region of interest" description="Disordered" evidence="1">
    <location>
        <begin position="940"/>
        <end position="996"/>
    </location>
</feature>
<reference evidence="3" key="1">
    <citation type="submission" date="2022-10" db="EMBL/GenBank/DDBJ databases">
        <title>Tapping the CABI collections for fungal endophytes: first genome assemblies for Collariella, Neodidymelliopsis, Ascochyta clinopodiicola, Didymella pomorum, Didymosphaeria variabile, Neocosmospora piperis and Neocucurbitaria cava.</title>
        <authorList>
            <person name="Hill R."/>
        </authorList>
    </citation>
    <scope>NUCLEOTIDE SEQUENCE</scope>
    <source>
        <strain evidence="3">IMI 355082</strain>
    </source>
</reference>
<accession>A0A9W8Z0U8</accession>
<feature type="region of interest" description="Disordered" evidence="1">
    <location>
        <begin position="786"/>
        <end position="819"/>
    </location>
</feature>
<dbReference type="SMART" id="SM00355">
    <property type="entry name" value="ZnF_C2H2"/>
    <property type="match status" value="7"/>
</dbReference>
<feature type="region of interest" description="Disordered" evidence="1">
    <location>
        <begin position="257"/>
        <end position="323"/>
    </location>
</feature>
<evidence type="ECO:0000259" key="2">
    <source>
        <dbReference type="SMART" id="SM00355"/>
    </source>
</evidence>
<dbReference type="InterPro" id="IPR013087">
    <property type="entry name" value="Znf_C2H2_type"/>
</dbReference>
<feature type="domain" description="C2H2-type" evidence="2">
    <location>
        <begin position="1173"/>
        <end position="1193"/>
    </location>
</feature>
<sequence>MAAENIGAVFPNTTAPRLDRDISAPASANLQADLTSGSGPGPAPLSATLHDYSFGHSHSTSASSDPSLEPAIRALLEQQADIEAKLAALLPRKYGPNVRVELDMLRHKLKVLRAFASDNRLSDKIPVLSEIEDARAIQYQCECVETACFEQGLDINEPRVIENLRLYFRDGAPAGYEAWLERNLSQCDPITRAWRLRDSLPLRFRNSRSHKCWDDRCLHYIYGFPNQEERDHHVKEHSALSKRDSGLSLGRTTPVAFQDQSTRHHDHSSDYSKPSPPLYLPRPTGSVQLAKPPAAGLTRDHKDSLRSYSLAPEPSGLKRDVRSSIDSEVDPLLPPLKRSRVGQSRLESIGELRLLRDDGSCLRCRVIHKTCDTNEPCSSCSDLSTAKSDDFWNTVGCHRGQLTSFAEVLLPASLSPKQGQTPLASPLTLRRNLNELLEQTYRLSPDTARTVKRQLDFDDGFWWTEDLHKFPPSNSSKSSFIRESIERAPPLLSVLAESWNMSGTAYNFWQLLRLSGFISPNRDAEAVSFPVLFHAKLLLRELLFYDLQQPEPTIHAEMNTSQSQSSFEESSSYGRYRVLYSCTTEFLLAFENITLRGHTLDPRNWLAVFLSLCVLSVVKTILIDLAFSSSRASPPSISHADSAATTISNIYNVLVSIFLAISPTMLDDIHIELSDEDRNLFNSLAIVTRRDSWAEHGISSTKDYLMLLGHGDMAGPYANCFIRRRTAANRPDLIARHLVSRPNDEPRRPLPSTRSVEDPWNQNNFHDNDPFALRIPTDRLMLSPQAMSPGRRHTVAEGPFFRGGGRGLASPLPATRMRPTYQRPPLRRVYCTKCNEYPEGFRGEHELRRHNDAKHASLVKRWVCTEPQSFSPSSPQPIVPLAKCKACVTQKRYGAYYNAAAHLRRAHFNPHRGGKASGDWPPMTILKDWMREVRQSVDIQDQDTDSGDEDSDFKQHPDILSPHSRRQSPFQEVPKLAPAPHPLPRGIHPQPLITQPPSALAAPHLEINTHSTPTTINFQTSPGPHTMTTYASIASSVRSDDSPASNRNRCPHPQCGRVFKDLAAHMLTHMEERPEKCPIESCEYHIKGFARKYDKNRHALTHYKGTMVCPFCPGPGTAYEKAFNRADVFKRHLTAVHNVEQTPPNSRKQTGPNSATSTASREQGECSQGGPSAKCSICHCHFATAQEFYEHLDDCVLNVIVPSTTPRSATSMLGSSVIAATNGSATTSIGRESGLLAIPTTASSERQAPDSLREMGHRHHYHAHQPNGVDAPPEDNRTSKISSPRIPDPVTGARDAAIFEGPAYTEPREQKQGSNGNPKDEPDETSQMLYERRDDNRSQGTPFEKYRRVGMQVEVKLGSPFEQGRPEIEP</sequence>
<protein>
    <recommendedName>
        <fullName evidence="2">C2H2-type domain-containing protein</fullName>
    </recommendedName>
</protein>
<keyword evidence="4" id="KW-1185">Reference proteome</keyword>
<evidence type="ECO:0000313" key="3">
    <source>
        <dbReference type="EMBL" id="KAJ4394432.1"/>
    </source>
</evidence>
<feature type="region of interest" description="Disordered" evidence="1">
    <location>
        <begin position="1262"/>
        <end position="1350"/>
    </location>
</feature>
<dbReference type="OrthoDB" id="4738706at2759"/>
<feature type="domain" description="C2H2-type" evidence="2">
    <location>
        <begin position="1075"/>
        <end position="1102"/>
    </location>
</feature>
<dbReference type="InterPro" id="IPR057218">
    <property type="entry name" value="DUF7896"/>
</dbReference>
<dbReference type="SUPFAM" id="SSF57667">
    <property type="entry name" value="beta-beta-alpha zinc fingers"/>
    <property type="match status" value="1"/>
</dbReference>
<feature type="region of interest" description="Disordered" evidence="1">
    <location>
        <begin position="741"/>
        <end position="763"/>
    </location>
</feature>
<dbReference type="InterPro" id="IPR036236">
    <property type="entry name" value="Znf_C2H2_sf"/>
</dbReference>
<evidence type="ECO:0000313" key="4">
    <source>
        <dbReference type="Proteomes" id="UP001140453"/>
    </source>
</evidence>
<gene>
    <name evidence="3" type="ORF">N0V93_003650</name>
</gene>
<feature type="domain" description="C2H2-type" evidence="2">
    <location>
        <begin position="210"/>
        <end position="237"/>
    </location>
</feature>
<dbReference type="PANTHER" id="PTHR42031:SF1">
    <property type="entry name" value="KEY LIME PATHOGENICITY PROTEIN"/>
    <property type="match status" value="1"/>
</dbReference>
<name>A0A9W8Z0U8_9PEZI</name>
<dbReference type="EMBL" id="JAPEVB010000002">
    <property type="protein sequence ID" value="KAJ4394432.1"/>
    <property type="molecule type" value="Genomic_DNA"/>
</dbReference>